<dbReference type="Gene3D" id="3.10.580.10">
    <property type="entry name" value="CBS-domain"/>
    <property type="match status" value="1"/>
</dbReference>
<name>A0A1S2LBP3_9BACI</name>
<dbReference type="InterPro" id="IPR051257">
    <property type="entry name" value="Diverse_CBS-Domain"/>
</dbReference>
<dbReference type="OrthoDB" id="9802114at2"/>
<feature type="domain" description="CBS" evidence="3">
    <location>
        <begin position="8"/>
        <end position="66"/>
    </location>
</feature>
<dbReference type="Proteomes" id="UP000180098">
    <property type="component" value="Unassembled WGS sequence"/>
</dbReference>
<dbReference type="PANTHER" id="PTHR43080">
    <property type="entry name" value="CBS DOMAIN-CONTAINING PROTEIN CBSX3, MITOCHONDRIAL"/>
    <property type="match status" value="1"/>
</dbReference>
<proteinExistence type="predicted"/>
<dbReference type="PROSITE" id="PS51371">
    <property type="entry name" value="CBS"/>
    <property type="match status" value="2"/>
</dbReference>
<keyword evidence="1 2" id="KW-0129">CBS domain</keyword>
<gene>
    <name evidence="4" type="ORF">BKP35_14915</name>
</gene>
<evidence type="ECO:0000256" key="2">
    <source>
        <dbReference type="PROSITE-ProRule" id="PRU00703"/>
    </source>
</evidence>
<accession>A0A1S2LBP3</accession>
<dbReference type="Pfam" id="PF00571">
    <property type="entry name" value="CBS"/>
    <property type="match status" value="2"/>
</dbReference>
<comment type="caution">
    <text evidence="4">The sequence shown here is derived from an EMBL/GenBank/DDBJ whole genome shotgun (WGS) entry which is preliminary data.</text>
</comment>
<dbReference type="EMBL" id="MLQQ01000042">
    <property type="protein sequence ID" value="OIJ09776.1"/>
    <property type="molecule type" value="Genomic_DNA"/>
</dbReference>
<dbReference type="CDD" id="cd04622">
    <property type="entry name" value="CBS_pair_HRP1_like"/>
    <property type="match status" value="1"/>
</dbReference>
<evidence type="ECO:0000313" key="4">
    <source>
        <dbReference type="EMBL" id="OIJ09776.1"/>
    </source>
</evidence>
<dbReference type="SUPFAM" id="SSF54631">
    <property type="entry name" value="CBS-domain pair"/>
    <property type="match status" value="1"/>
</dbReference>
<dbReference type="InterPro" id="IPR000644">
    <property type="entry name" value="CBS_dom"/>
</dbReference>
<organism evidence="4 5">
    <name type="scientific">Anaerobacillus arseniciselenatis</name>
    <dbReference type="NCBI Taxonomy" id="85682"/>
    <lineage>
        <taxon>Bacteria</taxon>
        <taxon>Bacillati</taxon>
        <taxon>Bacillota</taxon>
        <taxon>Bacilli</taxon>
        <taxon>Bacillales</taxon>
        <taxon>Bacillaceae</taxon>
        <taxon>Anaerobacillus</taxon>
    </lineage>
</organism>
<keyword evidence="5" id="KW-1185">Reference proteome</keyword>
<dbReference type="RefSeq" id="WP_071314165.1">
    <property type="nucleotide sequence ID" value="NZ_MLQQ01000042.1"/>
</dbReference>
<reference evidence="4 5" key="1">
    <citation type="submission" date="2016-10" db="EMBL/GenBank/DDBJ databases">
        <title>Draft genome sequences of four alkaliphilic bacteria belonging to the Anaerobacillus genus.</title>
        <authorList>
            <person name="Bassil N.M."/>
            <person name="Lloyd J.R."/>
        </authorList>
    </citation>
    <scope>NUCLEOTIDE SEQUENCE [LARGE SCALE GENOMIC DNA]</scope>
    <source>
        <strain evidence="4 5">DSM 15340</strain>
    </source>
</reference>
<dbReference type="AlphaFoldDB" id="A0A1S2LBP3"/>
<sequence>MEHVRDVMTSNVEYCTPLDNVYEVAVKMKDLDCGAIPICENDHLLGMITDRDIVVRGVAEKRPNSTKVTDIMSEKLVTADPGMSIDDAANLMAKHQIRRLPIVENNRLVGMCSLGDLAVNVGTDDEAGFALSEISERPEVHH</sequence>
<feature type="domain" description="CBS" evidence="3">
    <location>
        <begin position="72"/>
        <end position="127"/>
    </location>
</feature>
<dbReference type="SMART" id="SM00116">
    <property type="entry name" value="CBS"/>
    <property type="match status" value="2"/>
</dbReference>
<evidence type="ECO:0000259" key="3">
    <source>
        <dbReference type="PROSITE" id="PS51371"/>
    </source>
</evidence>
<evidence type="ECO:0000313" key="5">
    <source>
        <dbReference type="Proteomes" id="UP000180098"/>
    </source>
</evidence>
<dbReference type="InterPro" id="IPR046342">
    <property type="entry name" value="CBS_dom_sf"/>
</dbReference>
<evidence type="ECO:0000256" key="1">
    <source>
        <dbReference type="ARBA" id="ARBA00023122"/>
    </source>
</evidence>
<dbReference type="PANTHER" id="PTHR43080:SF2">
    <property type="entry name" value="CBS DOMAIN-CONTAINING PROTEIN"/>
    <property type="match status" value="1"/>
</dbReference>
<protein>
    <submittedName>
        <fullName evidence="4">CBS domain-containing protein</fullName>
    </submittedName>
</protein>